<accession>D7D889</accession>
<dbReference type="HOGENOM" id="CLU_1792209_0_0_2"/>
<evidence type="ECO:0000313" key="2">
    <source>
        <dbReference type="Proteomes" id="UP000002573"/>
    </source>
</evidence>
<dbReference type="AlphaFoldDB" id="D7D889"/>
<dbReference type="OrthoDB" id="19359at2157"/>
<dbReference type="RefSeq" id="WP_013143183.1">
    <property type="nucleotide sequence ID" value="NC_014205.1"/>
</dbReference>
<dbReference type="STRING" id="591019.Shell_0875"/>
<dbReference type="Proteomes" id="UP000002573">
    <property type="component" value="Chromosome"/>
</dbReference>
<reference evidence="2" key="1">
    <citation type="submission" date="2010-05" db="EMBL/GenBank/DDBJ databases">
        <title>Complete sequence of Staphylothermus hellenicus DSM 12710.</title>
        <authorList>
            <consortium name="US DOE Joint Genome Institute"/>
            <person name="Lucas S."/>
            <person name="Copeland A."/>
            <person name="Lapidus A."/>
            <person name="Cheng J.-F."/>
            <person name="Bruce D."/>
            <person name="Goodwin L."/>
            <person name="Pitluck S."/>
            <person name="Davenport K."/>
            <person name="Detter J.C."/>
            <person name="Han C."/>
            <person name="Tapia R."/>
            <person name="Larimer F."/>
            <person name="Land M."/>
            <person name="Hauser L."/>
            <person name="Kyrpides N."/>
            <person name="Mikhailova N."/>
            <person name="Anderson I.J."/>
            <person name="Woyke T."/>
        </authorList>
    </citation>
    <scope>NUCLEOTIDE SEQUENCE [LARGE SCALE GENOMIC DNA]</scope>
    <source>
        <strain evidence="2">DSM 12710 / JCM 10830 / BK20S6-10-b1 / P8</strain>
    </source>
</reference>
<organism evidence="1 2">
    <name type="scientific">Staphylothermus hellenicus (strain DSM 12710 / JCM 10830 / BK20S6-10-b1 / P8)</name>
    <dbReference type="NCBI Taxonomy" id="591019"/>
    <lineage>
        <taxon>Archaea</taxon>
        <taxon>Thermoproteota</taxon>
        <taxon>Thermoprotei</taxon>
        <taxon>Desulfurococcales</taxon>
        <taxon>Desulfurococcaceae</taxon>
        <taxon>Staphylothermus</taxon>
    </lineage>
</organism>
<dbReference type="EMBL" id="CP002051">
    <property type="protein sequence ID" value="ADI31985.1"/>
    <property type="molecule type" value="Genomic_DNA"/>
</dbReference>
<sequence length="144" mass="16271">MTVIVAGLAEKLGEGLGQQIIGKAESIVAEIILPKKITSNIIGKYIRKAIQNHTWYNLPRESRILLILTRRLPIIKSPILKNILRKIFLKIELATTRGKAIFYGAIIAMKNGIQSLKNLIHNAKRLLTLGIFYLNNPTHYRIYG</sequence>
<reference evidence="1 2" key="2">
    <citation type="journal article" date="2011" name="Stand. Genomic Sci.">
        <title>Complete genome sequence of Staphylothermus hellenicus P8.</title>
        <authorList>
            <person name="Anderson I."/>
            <person name="Wirth R."/>
            <person name="Lucas S."/>
            <person name="Copeland A."/>
            <person name="Lapidus A."/>
            <person name="Cheng J.F."/>
            <person name="Goodwin L."/>
            <person name="Pitluck S."/>
            <person name="Davenport K."/>
            <person name="Detter J.C."/>
            <person name="Han C."/>
            <person name="Tapia R."/>
            <person name="Land M."/>
            <person name="Hauser L."/>
            <person name="Pati A."/>
            <person name="Mikhailova N."/>
            <person name="Woyke T."/>
            <person name="Klenk H.P."/>
            <person name="Kyrpides N."/>
            <person name="Ivanova N."/>
        </authorList>
    </citation>
    <scope>NUCLEOTIDE SEQUENCE [LARGE SCALE GENOMIC DNA]</scope>
    <source>
        <strain evidence="2">DSM 12710 / JCM 10830 / BK20S6-10-b1 / P8</strain>
    </source>
</reference>
<protein>
    <submittedName>
        <fullName evidence="1">Uncharacterized protein</fullName>
    </submittedName>
</protein>
<dbReference type="GeneID" id="9234164"/>
<gene>
    <name evidence="1" type="ordered locus">Shell_0875</name>
</gene>
<evidence type="ECO:0000313" key="1">
    <source>
        <dbReference type="EMBL" id="ADI31985.1"/>
    </source>
</evidence>
<name>D7D889_STAHD</name>
<keyword evidence="2" id="KW-1185">Reference proteome</keyword>
<dbReference type="KEGG" id="shc:Shell_0875"/>
<dbReference type="eggNOG" id="arCOG05428">
    <property type="taxonomic scope" value="Archaea"/>
</dbReference>
<proteinExistence type="predicted"/>